<keyword evidence="3" id="KW-0456">Lyase</keyword>
<keyword evidence="6" id="KW-1185">Reference proteome</keyword>
<dbReference type="Gene3D" id="3.20.20.60">
    <property type="entry name" value="Phosphoenolpyruvate-binding domains"/>
    <property type="match status" value="1"/>
</dbReference>
<comment type="caution">
    <text evidence="5">The sequence shown here is derived from an EMBL/GenBank/DDBJ whole genome shotgun (WGS) entry which is preliminary data.</text>
</comment>
<evidence type="ECO:0000256" key="1">
    <source>
        <dbReference type="ARBA" id="ARBA00005568"/>
    </source>
</evidence>
<dbReference type="PANTHER" id="PTHR30502">
    <property type="entry name" value="2-KETO-3-DEOXY-L-RHAMNONATE ALDOLASE"/>
    <property type="match status" value="1"/>
</dbReference>
<protein>
    <recommendedName>
        <fullName evidence="4">HpcH/HpaI aldolase/citrate lyase domain-containing protein</fullName>
    </recommendedName>
</protein>
<evidence type="ECO:0000256" key="3">
    <source>
        <dbReference type="ARBA" id="ARBA00023239"/>
    </source>
</evidence>
<organism evidence="5 6">
    <name type="scientific">Ochrobactrum teleogrylli</name>
    <dbReference type="NCBI Taxonomy" id="2479765"/>
    <lineage>
        <taxon>Bacteria</taxon>
        <taxon>Pseudomonadati</taxon>
        <taxon>Pseudomonadota</taxon>
        <taxon>Alphaproteobacteria</taxon>
        <taxon>Hyphomicrobiales</taxon>
        <taxon>Brucellaceae</taxon>
        <taxon>Brucella/Ochrobactrum group</taxon>
        <taxon>Ochrobactrum</taxon>
    </lineage>
</organism>
<dbReference type="Pfam" id="PF03328">
    <property type="entry name" value="HpcH_HpaI"/>
    <property type="match status" value="1"/>
</dbReference>
<sequence length="290" mass="30708">MRNTPSRSCHTLSRKGRIDHSQVLHSKEHPIMSQHHISWTIERPSLRRHILERGTVALHWLALGNPALVEIAEASGAEGVVLDLQHGLWERAALEAALRPISGAPWRLVRLADHDRAGITTALDAGADGIIAPLVENAGQARDIVASARFAPAGKRSVGGIRPLSGNLAEYLKKSNDNTAVGVMIETVAGLEVAEDIAATPGLDFIFIGAGDLAVDLGEFPDPGPRLAAALHRILSACQTRGIGCGIYSYSGENARSRRAEGFAITVMASDVTAAQSGFRAAAAAYTQIT</sequence>
<dbReference type="InterPro" id="IPR005000">
    <property type="entry name" value="Aldolase/citrate-lyase_domain"/>
</dbReference>
<evidence type="ECO:0000259" key="4">
    <source>
        <dbReference type="Pfam" id="PF03328"/>
    </source>
</evidence>
<reference evidence="5 6" key="1">
    <citation type="submission" date="2019-06" db="EMBL/GenBank/DDBJ databases">
        <title>Ochrobactrum cricket sp.nov., isolated from the insect Teleogryllus occipitalis living in deserted cropland.</title>
        <authorList>
            <person name="Hu M."/>
        </authorList>
    </citation>
    <scope>NUCLEOTIDE SEQUENCE [LARGE SCALE GENOMIC DNA]</scope>
    <source>
        <strain evidence="5 6">LCB8</strain>
    </source>
</reference>
<dbReference type="InterPro" id="IPR050251">
    <property type="entry name" value="HpcH-HpaI_aldolase"/>
</dbReference>
<evidence type="ECO:0000313" key="6">
    <source>
        <dbReference type="Proteomes" id="UP000312784"/>
    </source>
</evidence>
<keyword evidence="2" id="KW-0479">Metal-binding</keyword>
<dbReference type="InterPro" id="IPR040442">
    <property type="entry name" value="Pyrv_kinase-like_dom_sf"/>
</dbReference>
<name>A0ABY2Y048_9HYPH</name>
<accession>A0ABY2Y048</accession>
<proteinExistence type="inferred from homology"/>
<gene>
    <name evidence="5" type="ORF">FIC94_20905</name>
</gene>
<evidence type="ECO:0000256" key="2">
    <source>
        <dbReference type="ARBA" id="ARBA00022723"/>
    </source>
</evidence>
<dbReference type="EMBL" id="VEWL01000020">
    <property type="protein sequence ID" value="TNV10083.1"/>
    <property type="molecule type" value="Genomic_DNA"/>
</dbReference>
<dbReference type="InterPro" id="IPR015813">
    <property type="entry name" value="Pyrv/PenolPyrv_kinase-like_dom"/>
</dbReference>
<dbReference type="PANTHER" id="PTHR30502:SF0">
    <property type="entry name" value="PHOSPHOENOLPYRUVATE CARBOXYLASE FAMILY PROTEIN"/>
    <property type="match status" value="1"/>
</dbReference>
<dbReference type="SUPFAM" id="SSF51621">
    <property type="entry name" value="Phosphoenolpyruvate/pyruvate domain"/>
    <property type="match status" value="1"/>
</dbReference>
<feature type="domain" description="HpcH/HpaI aldolase/citrate lyase" evidence="4">
    <location>
        <begin position="59"/>
        <end position="274"/>
    </location>
</feature>
<evidence type="ECO:0000313" key="5">
    <source>
        <dbReference type="EMBL" id="TNV10083.1"/>
    </source>
</evidence>
<dbReference type="Proteomes" id="UP000312784">
    <property type="component" value="Unassembled WGS sequence"/>
</dbReference>
<comment type="similarity">
    <text evidence="1">Belongs to the HpcH/HpaI aldolase family.</text>
</comment>